<feature type="region of interest" description="Disordered" evidence="7">
    <location>
        <begin position="434"/>
        <end position="467"/>
    </location>
</feature>
<dbReference type="OrthoDB" id="9808768at2"/>
<feature type="domain" description="SMC hinge" evidence="8">
    <location>
        <begin position="525"/>
        <end position="639"/>
    </location>
</feature>
<feature type="region of interest" description="Disordered" evidence="7">
    <location>
        <begin position="741"/>
        <end position="771"/>
    </location>
</feature>
<dbReference type="GO" id="GO:0007062">
    <property type="term" value="P:sister chromatid cohesion"/>
    <property type="evidence" value="ECO:0007669"/>
    <property type="project" value="InterPro"/>
</dbReference>
<dbReference type="GO" id="GO:0005694">
    <property type="term" value="C:chromosome"/>
    <property type="evidence" value="ECO:0007669"/>
    <property type="project" value="InterPro"/>
</dbReference>
<dbReference type="Pfam" id="PF06470">
    <property type="entry name" value="SMC_hinge"/>
    <property type="match status" value="1"/>
</dbReference>
<sequence length="1201" mass="136161">MTSRLKKLELHGYKTFASRTLFEFPGRITAVVGPNGSGKSNIADSLRWVLGEQSYSLLRGRKTEDMIFSGSEFRPRAGMASAAIVFDNEDGWLPIDFSEVEITRRAYRDGNNEYLLNGQRVRLKEISELLAQSGLAERTYTIIGQGLVDAALSLKPDERRRFFEEAAGIGLYRSRREESLNRLDQTRRNLERVLDILSELEPRLKSLEKQAQRAIEYDRIMADLRVSLREWYGFHWHRVQRDLSQTRETVRAQETRLGQAREKLSGVEGKLNAVRAQLQQVRDQLNGWHGQSAELHNQRERVSRGLAVLDERQRALVEQSNTLEADLAHQEEEEKSRQNRLDGLILEEERLQTELADARSQVEAARKALSARQREREAIEQKLRDARRQMAGAETRQVQFKAHQDELQNRVANLQRNREGLLKTIETLENTLHQAQVKQSQAKGDRDRSETNLHAAEETQQQHQQRLGELEANRKRYQDQRAHFETERLRFAAQIDVLEQAERSMAGLNQGARMLLQAVNQKKLNGKFRALSGLLDVPAEYESAIAGALGEHLDAILIEAGTDPESALEYLEKNENGRAELLPIDWVKTPKDLADLKDEDLIGLASKLVNAPQELKPAVHLLLGQVLVSRSRAGARRLAANLPPYARVVTLKGEVFSGNGSIVAGREPRASVIGRPRQKRELQDALADAEKQLTEAKEAAQRFDEALARERSLQEEMDRAVRQAGQELNQSNQVLQQATLEHEQARQRRDFQRGQVSGLEDQIRRSDEELKQSGANLKKIVTEIESFNEQVREHSRALAGLPMDELQEQVSHWSTNAAVVERALKDTSRRLDEYQQAVDTGRNQQKALQQRKVELQTALGKLDQEKAQYHQDENRINAAIEALQQQIEPAEKALTGLEKQYSDLQGDQMAAQQGVSVADRYSTQAQLEMTRVSESIESLRRRIEEDFGLVALEYTGENVGPTPLPLDGMVQELPKVNELSPELEDTISRQRAQLRRLGAINPEAQAEYHSVKERYDFLTNQVGDLKKADQDLREVITELDELMRREFRKTFDAVAIEFKEMFTRLFGGGSAKLILTDAENVAETGIDIETRLPGKREQGLSLLSGGERSLTAVALIFSLLKVSPTPFCVMDEVDAMLDEANVGRFCDLLRELSETTQFIVITHNRNTVQTADVIYGITMGRDSASQMISLRLDELSEDMVH</sequence>
<evidence type="ECO:0000256" key="2">
    <source>
        <dbReference type="ARBA" id="ARBA00022741"/>
    </source>
</evidence>
<dbReference type="GO" id="GO:0007059">
    <property type="term" value="P:chromosome segregation"/>
    <property type="evidence" value="ECO:0007669"/>
    <property type="project" value="UniProtKB-UniRule"/>
</dbReference>
<dbReference type="InterPro" id="IPR010935">
    <property type="entry name" value="SMC_hinge"/>
</dbReference>
<comment type="caution">
    <text evidence="6">Lacks conserved residue(s) required for the propagation of feature annotation.</text>
</comment>
<dbReference type="SUPFAM" id="SSF75553">
    <property type="entry name" value="Smc hinge domain"/>
    <property type="match status" value="1"/>
</dbReference>
<evidence type="ECO:0000256" key="5">
    <source>
        <dbReference type="ARBA" id="ARBA00023125"/>
    </source>
</evidence>
<keyword evidence="1 6" id="KW-0963">Cytoplasm</keyword>
<dbReference type="PIRSF" id="PIRSF005719">
    <property type="entry name" value="SMC"/>
    <property type="match status" value="1"/>
</dbReference>
<dbReference type="InterPro" id="IPR027417">
    <property type="entry name" value="P-loop_NTPase"/>
</dbReference>
<evidence type="ECO:0000256" key="3">
    <source>
        <dbReference type="ARBA" id="ARBA00022840"/>
    </source>
</evidence>
<feature type="binding site" evidence="6">
    <location>
        <begin position="34"/>
        <end position="41"/>
    </location>
    <ligand>
        <name>ATP</name>
        <dbReference type="ChEBI" id="CHEBI:30616"/>
    </ligand>
</feature>
<dbReference type="GO" id="GO:0003677">
    <property type="term" value="F:DNA binding"/>
    <property type="evidence" value="ECO:0007669"/>
    <property type="project" value="UniProtKB-UniRule"/>
</dbReference>
<keyword evidence="2 6" id="KW-0547">Nucleotide-binding</keyword>
<comment type="subunit">
    <text evidence="6">Homodimer.</text>
</comment>
<evidence type="ECO:0000256" key="1">
    <source>
        <dbReference type="ARBA" id="ARBA00022490"/>
    </source>
</evidence>
<dbReference type="InterPro" id="IPR036277">
    <property type="entry name" value="SMC_hinge_sf"/>
</dbReference>
<dbReference type="Gene3D" id="3.30.70.1620">
    <property type="match status" value="1"/>
</dbReference>
<feature type="coiled-coil region" evidence="6">
    <location>
        <begin position="243"/>
        <end position="284"/>
    </location>
</feature>
<dbReference type="Proteomes" id="UP000055060">
    <property type="component" value="Unassembled WGS sequence"/>
</dbReference>
<comment type="similarity">
    <text evidence="6">Belongs to the SMC family.</text>
</comment>
<dbReference type="GO" id="GO:0030261">
    <property type="term" value="P:chromosome condensation"/>
    <property type="evidence" value="ECO:0007669"/>
    <property type="project" value="InterPro"/>
</dbReference>
<comment type="domain">
    <text evidence="6">Contains large globular domains required for ATP hydrolysis at each terminus and a third globular domain forming a flexible hinge near the middle of the molecule. These domains are separated by coiled-coil structures.</text>
</comment>
<evidence type="ECO:0000256" key="4">
    <source>
        <dbReference type="ARBA" id="ARBA00023054"/>
    </source>
</evidence>
<dbReference type="InterPro" id="IPR003395">
    <property type="entry name" value="RecF/RecN/SMC_N"/>
</dbReference>
<protein>
    <recommendedName>
        <fullName evidence="6">Chromosome partition protein Smc</fullName>
    </recommendedName>
</protein>
<dbReference type="InterPro" id="IPR011890">
    <property type="entry name" value="SMC_prok"/>
</dbReference>
<name>A0A0S7BBI4_9CHLR</name>
<dbReference type="GO" id="GO:0016887">
    <property type="term" value="F:ATP hydrolysis activity"/>
    <property type="evidence" value="ECO:0007669"/>
    <property type="project" value="InterPro"/>
</dbReference>
<dbReference type="InterPro" id="IPR024704">
    <property type="entry name" value="SMC"/>
</dbReference>
<gene>
    <name evidence="6" type="primary">smc</name>
    <name evidence="9" type="ORF">LARV_02811</name>
</gene>
<keyword evidence="10" id="KW-1185">Reference proteome</keyword>
<dbReference type="SUPFAM" id="SSF57997">
    <property type="entry name" value="Tropomyosin"/>
    <property type="match status" value="1"/>
</dbReference>
<dbReference type="HAMAP" id="MF_01894">
    <property type="entry name" value="Smc_prok"/>
    <property type="match status" value="1"/>
</dbReference>
<dbReference type="RefSeq" id="WP_075074235.1">
    <property type="nucleotide sequence ID" value="NZ_DF967972.1"/>
</dbReference>
<keyword evidence="4 6" id="KW-0175">Coiled coil</keyword>
<dbReference type="Gene3D" id="3.40.50.300">
    <property type="entry name" value="P-loop containing nucleotide triphosphate hydrolases"/>
    <property type="match status" value="2"/>
</dbReference>
<dbReference type="Pfam" id="PF02463">
    <property type="entry name" value="SMC_N"/>
    <property type="match status" value="1"/>
</dbReference>
<dbReference type="GO" id="GO:0005737">
    <property type="term" value="C:cytoplasm"/>
    <property type="evidence" value="ECO:0007669"/>
    <property type="project" value="UniProtKB-SubCell"/>
</dbReference>
<evidence type="ECO:0000313" key="9">
    <source>
        <dbReference type="EMBL" id="GAP15031.1"/>
    </source>
</evidence>
<organism evidence="9">
    <name type="scientific">Longilinea arvoryzae</name>
    <dbReference type="NCBI Taxonomy" id="360412"/>
    <lineage>
        <taxon>Bacteria</taxon>
        <taxon>Bacillati</taxon>
        <taxon>Chloroflexota</taxon>
        <taxon>Anaerolineae</taxon>
        <taxon>Anaerolineales</taxon>
        <taxon>Anaerolineaceae</taxon>
        <taxon>Longilinea</taxon>
    </lineage>
</organism>
<keyword evidence="5 6" id="KW-0238">DNA-binding</keyword>
<dbReference type="SUPFAM" id="SSF52540">
    <property type="entry name" value="P-loop containing nucleoside triphosphate hydrolases"/>
    <property type="match status" value="1"/>
</dbReference>
<feature type="compositionally biased region" description="Basic and acidic residues" evidence="7">
    <location>
        <begin position="741"/>
        <end position="752"/>
    </location>
</feature>
<dbReference type="PANTHER" id="PTHR43977">
    <property type="entry name" value="STRUCTURAL MAINTENANCE OF CHROMOSOMES PROTEIN 3"/>
    <property type="match status" value="1"/>
</dbReference>
<reference evidence="9" key="1">
    <citation type="submission" date="2015-07" db="EMBL/GenBank/DDBJ databases">
        <title>Draft Genome Sequences of Anaerolinea thermolimosa IMO-1, Bellilinea caldifistulae GOMI-1, Leptolinea tardivitalis YMTK-2, Levilinea saccharolytica KIBI-1,Longilinea arvoryzae KOME-1, Previously Described as Members of the Anaerolineaceae (Chloroflexi).</title>
        <authorList>
            <person name="Sekiguchi Y."/>
            <person name="Ohashi A."/>
            <person name="Matsuura N."/>
            <person name="Tourlousse M.D."/>
        </authorList>
    </citation>
    <scope>NUCLEOTIDE SEQUENCE [LARGE SCALE GENOMIC DNA]</scope>
    <source>
        <strain evidence="9">KOME-1</strain>
    </source>
</reference>
<comment type="subcellular location">
    <subcellularLocation>
        <location evidence="6">Cytoplasm</location>
    </subcellularLocation>
</comment>
<evidence type="ECO:0000259" key="8">
    <source>
        <dbReference type="SMART" id="SM00968"/>
    </source>
</evidence>
<keyword evidence="3 6" id="KW-0067">ATP-binding</keyword>
<accession>A0A0S7BBI4</accession>
<dbReference type="STRING" id="360412.LARV_02811"/>
<dbReference type="GO" id="GO:0006260">
    <property type="term" value="P:DNA replication"/>
    <property type="evidence" value="ECO:0007669"/>
    <property type="project" value="UniProtKB-UniRule"/>
</dbReference>
<proteinExistence type="inferred from homology"/>
<dbReference type="AlphaFoldDB" id="A0A0S7BBI4"/>
<comment type="function">
    <text evidence="6">Required for chromosome condensation and partitioning.</text>
</comment>
<evidence type="ECO:0000313" key="10">
    <source>
        <dbReference type="Proteomes" id="UP000055060"/>
    </source>
</evidence>
<evidence type="ECO:0000256" key="6">
    <source>
        <dbReference type="HAMAP-Rule" id="MF_01894"/>
    </source>
</evidence>
<evidence type="ECO:0000256" key="7">
    <source>
        <dbReference type="SAM" id="MobiDB-lite"/>
    </source>
</evidence>
<dbReference type="Gene3D" id="1.20.1060.20">
    <property type="match status" value="1"/>
</dbReference>
<dbReference type="SMART" id="SM00968">
    <property type="entry name" value="SMC_hinge"/>
    <property type="match status" value="1"/>
</dbReference>
<dbReference type="NCBIfam" id="TIGR02168">
    <property type="entry name" value="SMC_prok_B"/>
    <property type="match status" value="1"/>
</dbReference>
<dbReference type="EMBL" id="DF967972">
    <property type="protein sequence ID" value="GAP15031.1"/>
    <property type="molecule type" value="Genomic_DNA"/>
</dbReference>
<feature type="compositionally biased region" description="Basic and acidic residues" evidence="7">
    <location>
        <begin position="443"/>
        <end position="457"/>
    </location>
</feature>
<dbReference type="GO" id="GO:0005524">
    <property type="term" value="F:ATP binding"/>
    <property type="evidence" value="ECO:0007669"/>
    <property type="project" value="UniProtKB-UniRule"/>
</dbReference>
<feature type="compositionally biased region" description="Basic and acidic residues" evidence="7">
    <location>
        <begin position="761"/>
        <end position="771"/>
    </location>
</feature>